<protein>
    <submittedName>
        <fullName evidence="1">Ribonuclease HI</fullName>
    </submittedName>
</protein>
<evidence type="ECO:0000313" key="1">
    <source>
        <dbReference type="EMBL" id="KKZ15244.1"/>
    </source>
</evidence>
<gene>
    <name evidence="1" type="ORF">TH68_01455</name>
</gene>
<evidence type="ECO:0000313" key="2">
    <source>
        <dbReference type="Proteomes" id="UP000035054"/>
    </source>
</evidence>
<accession>A0A6N3X842</accession>
<dbReference type="EMBL" id="JXUO01000043">
    <property type="protein sequence ID" value="KKZ15244.1"/>
    <property type="molecule type" value="Genomic_DNA"/>
</dbReference>
<feature type="non-terminal residue" evidence="1">
    <location>
        <position position="1"/>
    </location>
</feature>
<sequence>TWRDWQVLPCPDGCWRLQRKSLDKRR</sequence>
<comment type="caution">
    <text evidence="1">The sequence shown here is derived from an EMBL/GenBank/DDBJ whole genome shotgun (WGS) entry which is preliminary data.</text>
</comment>
<dbReference type="Proteomes" id="UP000035054">
    <property type="component" value="Unassembled WGS sequence"/>
</dbReference>
<organism evidence="1 2">
    <name type="scientific">Candidatus Synechococcus spongiarum 142</name>
    <dbReference type="NCBI Taxonomy" id="1608213"/>
    <lineage>
        <taxon>Bacteria</taxon>
        <taxon>Bacillati</taxon>
        <taxon>Cyanobacteriota</taxon>
        <taxon>Cyanophyceae</taxon>
        <taxon>Synechococcales</taxon>
        <taxon>Synechococcaceae</taxon>
        <taxon>Synechococcus</taxon>
    </lineage>
</organism>
<dbReference type="AlphaFoldDB" id="A0A6N3X842"/>
<proteinExistence type="predicted"/>
<name>A0A6N3X842_9SYNE</name>
<reference evidence="1 2" key="1">
    <citation type="submission" date="2015-01" db="EMBL/GenBank/DDBJ databases">
        <title>Lifestyle Evolution in Cyanobacterial Symbionts of Sponges.</title>
        <authorList>
            <person name="Burgsdorf I."/>
            <person name="Slaby B.M."/>
            <person name="Handley K.M."/>
            <person name="Haber M."/>
            <person name="Blom J."/>
            <person name="Marshall C.W."/>
            <person name="Gilbert J.A."/>
            <person name="Hentschel U."/>
            <person name="Steindler L."/>
        </authorList>
    </citation>
    <scope>NUCLEOTIDE SEQUENCE [LARGE SCALE GENOMIC DNA]</scope>
    <source>
        <strain evidence="1">142</strain>
    </source>
</reference>